<reference evidence="2 3" key="1">
    <citation type="submission" date="2019-05" db="EMBL/GenBank/DDBJ databases">
        <title>Another draft genome of Portunus trituberculatus and its Hox gene families provides insights of decapod evolution.</title>
        <authorList>
            <person name="Jeong J.-H."/>
            <person name="Song I."/>
            <person name="Kim S."/>
            <person name="Choi T."/>
            <person name="Kim D."/>
            <person name="Ryu S."/>
            <person name="Kim W."/>
        </authorList>
    </citation>
    <scope>NUCLEOTIDE SEQUENCE [LARGE SCALE GENOMIC DNA]</scope>
    <source>
        <tissue evidence="2">Muscle</tissue>
    </source>
</reference>
<dbReference type="EMBL" id="VSRR010015715">
    <property type="protein sequence ID" value="MPC58468.1"/>
    <property type="molecule type" value="Genomic_DNA"/>
</dbReference>
<gene>
    <name evidence="2" type="ORF">E2C01_052473</name>
</gene>
<sequence>MEELRATLRIVKACRCLGSSCRCLKNSEPRCNCRTVRVKASNLDADSQQASHAPHHGAAAGGHRRARQLNKRYTINESCRNYKNMTESMTSQYGREDPHHEVRGALPCCRSGHRVSSGTAGREASGNVAD</sequence>
<dbReference type="AlphaFoldDB" id="A0A5B7GN37"/>
<keyword evidence="3" id="KW-1185">Reference proteome</keyword>
<feature type="compositionally biased region" description="Low complexity" evidence="1">
    <location>
        <begin position="48"/>
        <end position="58"/>
    </location>
</feature>
<accession>A0A5B7GN37</accession>
<comment type="caution">
    <text evidence="2">The sequence shown here is derived from an EMBL/GenBank/DDBJ whole genome shotgun (WGS) entry which is preliminary data.</text>
</comment>
<evidence type="ECO:0000256" key="1">
    <source>
        <dbReference type="SAM" id="MobiDB-lite"/>
    </source>
</evidence>
<proteinExistence type="predicted"/>
<feature type="region of interest" description="Disordered" evidence="1">
    <location>
        <begin position="46"/>
        <end position="69"/>
    </location>
</feature>
<dbReference type="Proteomes" id="UP000324222">
    <property type="component" value="Unassembled WGS sequence"/>
</dbReference>
<evidence type="ECO:0000313" key="3">
    <source>
        <dbReference type="Proteomes" id="UP000324222"/>
    </source>
</evidence>
<name>A0A5B7GN37_PORTR</name>
<feature type="region of interest" description="Disordered" evidence="1">
    <location>
        <begin position="104"/>
        <end position="130"/>
    </location>
</feature>
<protein>
    <submittedName>
        <fullName evidence="2">Uncharacterized protein</fullName>
    </submittedName>
</protein>
<evidence type="ECO:0000313" key="2">
    <source>
        <dbReference type="EMBL" id="MPC58468.1"/>
    </source>
</evidence>
<organism evidence="2 3">
    <name type="scientific">Portunus trituberculatus</name>
    <name type="common">Swimming crab</name>
    <name type="synonym">Neptunus trituberculatus</name>
    <dbReference type="NCBI Taxonomy" id="210409"/>
    <lineage>
        <taxon>Eukaryota</taxon>
        <taxon>Metazoa</taxon>
        <taxon>Ecdysozoa</taxon>
        <taxon>Arthropoda</taxon>
        <taxon>Crustacea</taxon>
        <taxon>Multicrustacea</taxon>
        <taxon>Malacostraca</taxon>
        <taxon>Eumalacostraca</taxon>
        <taxon>Eucarida</taxon>
        <taxon>Decapoda</taxon>
        <taxon>Pleocyemata</taxon>
        <taxon>Brachyura</taxon>
        <taxon>Eubrachyura</taxon>
        <taxon>Portunoidea</taxon>
        <taxon>Portunidae</taxon>
        <taxon>Portuninae</taxon>
        <taxon>Portunus</taxon>
    </lineage>
</organism>